<gene>
    <name evidence="1" type="ORF">PORY_000429</name>
</gene>
<dbReference type="EMBL" id="JABTEG010000001">
    <property type="protein sequence ID" value="KAG4306441.1"/>
    <property type="molecule type" value="Genomic_DNA"/>
</dbReference>
<dbReference type="Proteomes" id="UP000768646">
    <property type="component" value="Unassembled WGS sequence"/>
</dbReference>
<organism evidence="1 2">
    <name type="scientific">Pneumocystis oryctolagi</name>
    <dbReference type="NCBI Taxonomy" id="42067"/>
    <lineage>
        <taxon>Eukaryota</taxon>
        <taxon>Fungi</taxon>
        <taxon>Dikarya</taxon>
        <taxon>Ascomycota</taxon>
        <taxon>Taphrinomycotina</taxon>
        <taxon>Pneumocystomycetes</taxon>
        <taxon>Pneumocystaceae</taxon>
        <taxon>Pneumocystis</taxon>
    </lineage>
</organism>
<evidence type="ECO:0000313" key="2">
    <source>
        <dbReference type="Proteomes" id="UP000768646"/>
    </source>
</evidence>
<comment type="caution">
    <text evidence="1">The sequence shown here is derived from an EMBL/GenBank/DDBJ whole genome shotgun (WGS) entry which is preliminary data.</text>
</comment>
<reference evidence="1 2" key="1">
    <citation type="journal article" date="2021" name="Commun. Biol.">
        <title>Genomic insights into the host specific adaptation of the Pneumocystis genus.</title>
        <authorList>
            <person name="Cisse O.H."/>
            <person name="Ma L."/>
            <person name="Dekker J.P."/>
            <person name="Khil P.P."/>
            <person name="Youn J.-H."/>
            <person name="Brenchley J.M."/>
            <person name="Blair R."/>
            <person name="Pahar B."/>
            <person name="Chabe M."/>
            <person name="Van Rompay K.K.A."/>
            <person name="Keesler R."/>
            <person name="Sukura A."/>
            <person name="Hirsch V."/>
            <person name="Kutty G."/>
            <person name="Liu Y."/>
            <person name="Peng L."/>
            <person name="Chen J."/>
            <person name="Song J."/>
            <person name="Weissenbacher-Lang C."/>
            <person name="Xu J."/>
            <person name="Upham N.S."/>
            <person name="Stajich J.E."/>
            <person name="Cuomo C.A."/>
            <person name="Cushion M.T."/>
            <person name="Kovacs J.A."/>
        </authorList>
    </citation>
    <scope>NUCLEOTIDE SEQUENCE [LARGE SCALE GENOMIC DNA]</scope>
    <source>
        <strain evidence="1 2">RABM</strain>
    </source>
</reference>
<protein>
    <submittedName>
        <fullName evidence="1">Uncharacterized protein</fullName>
    </submittedName>
</protein>
<name>A0ACB7CFI3_9ASCO</name>
<accession>A0ACB7CFI3</accession>
<keyword evidence="2" id="KW-1185">Reference proteome</keyword>
<evidence type="ECO:0000313" key="1">
    <source>
        <dbReference type="EMBL" id="KAG4306441.1"/>
    </source>
</evidence>
<proteinExistence type="predicted"/>
<sequence length="990" mass="114678">MDYKIEKYFSSNIDNKNLKILEFVELIGKYLTKNENSIREKAIILLSSVIQSISVKTLHSKQIYVITRFFCGCLDDESSIKEILLSLYSLQKMDFFDDDQTVFLCTELFKKFNSENNIQSIRYIVFQILNDLIIKHQGALKKIESEFIEGFIKIIGREKDPRNLILVFSIMNIIISEFDITFYAKDIFNLLFCYFPITFKPSSNEVLGVTVQDLKLLLKKCMSANDILSSYSIPSLIDKYDFSPINTKKDIIDMLSFCIEIYSPHIIKMYDIQIWNMLKSEIFDRSDESLIKESLDCLFIISRILSKEILEVSKDTSLLKFLKPISDEINKNFEEPDTKVAKNSIKVLYSLSSSSKYAFEILSKSCVSNLLTKFQEETSTNTKAAILEFISFILLAGLHVYGSSEKKTPETVPNDSILIEEKSRLFNILCDSLTESFLSNKYIKASSIHALLTLSEIHNFLQYNELELIVQYFNEVIIKEDDLRAEALEALVKIAETKPNLILEITFPNFLKLLSEADSITSDNFQILDEVILTTLSHLCVEKQLFDVFIFHLLEKFDNITSVNNKNILRGRTLMFALLLAIRKNFTREKIDIGSYIDQLLPELFTRVINSCIHSTENIITDFKIINIISQIANFIVRSSSLEKQKVFVDDLINLFINGNSNLLFLSKNILTLKTFKPFKKDSNLCQKKILPIFVSSFAGIRRECLPLDLKFNFIETATNLILENHLEDQQQIFLFRFICLIYNKFDNESEFSSCEVLLKNISKNDFSKKKIIILYIFWIIKALILKIDKYGYTLLDKLIDLMNDKHLGEFISYNFEIIANEDELINKENFAFIRLLYKQFLFYYILNKLTKIINFTTSGNTPKQIILPELASILPLLLQCSFLDNHKLKVSNINILYIIILESPDLVSEYFGSIVPFLLTLITEKHNNHVDVRIAALRCLGLFPTILKAEFIQPFKNEIIHKLSKALDDPKKSIRIEAGKTKHRWHSMI</sequence>